<dbReference type="SUPFAM" id="SSF81321">
    <property type="entry name" value="Family A G protein-coupled receptor-like"/>
    <property type="match status" value="1"/>
</dbReference>
<dbReference type="Pfam" id="PF00001">
    <property type="entry name" value="7tm_1"/>
    <property type="match status" value="1"/>
</dbReference>
<keyword evidence="14" id="KW-1185">Reference proteome</keyword>
<gene>
    <name evidence="13" type="ORF">KUF71_022314</name>
</gene>
<comment type="caution">
    <text evidence="13">The sequence shown here is derived from an EMBL/GenBank/DDBJ whole genome shotgun (WGS) entry which is preliminary data.</text>
</comment>
<proteinExistence type="inferred from homology"/>
<dbReference type="GO" id="GO:0045202">
    <property type="term" value="C:synapse"/>
    <property type="evidence" value="ECO:0007669"/>
    <property type="project" value="GOC"/>
</dbReference>
<feature type="transmembrane region" description="Helical" evidence="11">
    <location>
        <begin position="131"/>
        <end position="155"/>
    </location>
</feature>
<comment type="similarity">
    <text evidence="2">Belongs to the G-protein coupled receptor 1 family.</text>
</comment>
<evidence type="ECO:0000313" key="14">
    <source>
        <dbReference type="Proteomes" id="UP001219518"/>
    </source>
</evidence>
<keyword evidence="7 11" id="KW-0472">Membrane</keyword>
<name>A0AAE1LB05_9NEOP</name>
<dbReference type="PANTHER" id="PTHR24248:SF125">
    <property type="entry name" value="DOPAMINE D2-LIKE RECEPTOR"/>
    <property type="match status" value="1"/>
</dbReference>
<dbReference type="InterPro" id="IPR017452">
    <property type="entry name" value="GPCR_Rhodpsn_7TM"/>
</dbReference>
<evidence type="ECO:0000256" key="3">
    <source>
        <dbReference type="ARBA" id="ARBA00022475"/>
    </source>
</evidence>
<keyword evidence="3" id="KW-1003">Cell membrane</keyword>
<evidence type="ECO:0000259" key="12">
    <source>
        <dbReference type="PROSITE" id="PS50262"/>
    </source>
</evidence>
<keyword evidence="10" id="KW-0807">Transducer</keyword>
<comment type="subcellular location">
    <subcellularLocation>
        <location evidence="1">Cell membrane</location>
        <topology evidence="1">Multi-pass membrane protein</topology>
    </subcellularLocation>
</comment>
<dbReference type="GO" id="GO:0005886">
    <property type="term" value="C:plasma membrane"/>
    <property type="evidence" value="ECO:0007669"/>
    <property type="project" value="UniProtKB-SubCell"/>
</dbReference>
<dbReference type="PRINTS" id="PR00237">
    <property type="entry name" value="GPCRRHODOPSN"/>
</dbReference>
<evidence type="ECO:0000256" key="5">
    <source>
        <dbReference type="ARBA" id="ARBA00022989"/>
    </source>
</evidence>
<feature type="domain" description="G-protein coupled receptors family 1 profile" evidence="12">
    <location>
        <begin position="110"/>
        <end position="187"/>
    </location>
</feature>
<feature type="transmembrane region" description="Helical" evidence="11">
    <location>
        <begin position="95"/>
        <end position="119"/>
    </location>
</feature>
<keyword evidence="9 13" id="KW-0675">Receptor</keyword>
<evidence type="ECO:0000256" key="1">
    <source>
        <dbReference type="ARBA" id="ARBA00004651"/>
    </source>
</evidence>
<dbReference type="PROSITE" id="PS50262">
    <property type="entry name" value="G_PROTEIN_RECEP_F1_2"/>
    <property type="match status" value="1"/>
</dbReference>
<sequence length="187" mass="19260">MDDALNLTTGSPLLARAVAQALVWPEQLVMDPGGLGGLGGGGGGGSAQDAVRAYLNLSGEDPYADWGGNDTLAGNGTLCNVNGTLVPCAGLVKQYWALALLAFPVLTLFGNVLVILAVLRERSLQNATNYFIVSLALADLLVAVVVMPFAIYFLVRRRTRMTRALRGACLSHVGAAAEASGGASKGS</sequence>
<keyword evidence="5 11" id="KW-1133">Transmembrane helix</keyword>
<keyword evidence="4 11" id="KW-0812">Transmembrane</keyword>
<dbReference type="InterPro" id="IPR000276">
    <property type="entry name" value="GPCR_Rhodpsn"/>
</dbReference>
<evidence type="ECO:0000313" key="13">
    <source>
        <dbReference type="EMBL" id="KAK3912860.1"/>
    </source>
</evidence>
<reference evidence="13" key="1">
    <citation type="submission" date="2021-07" db="EMBL/GenBank/DDBJ databases">
        <authorList>
            <person name="Catto M.A."/>
            <person name="Jacobson A."/>
            <person name="Kennedy G."/>
            <person name="Labadie P."/>
            <person name="Hunt B.G."/>
            <person name="Srinivasan R."/>
        </authorList>
    </citation>
    <scope>NUCLEOTIDE SEQUENCE</scope>
    <source>
        <strain evidence="13">PL_HMW_Pooled</strain>
        <tissue evidence="13">Head</tissue>
    </source>
</reference>
<dbReference type="PANTHER" id="PTHR24248">
    <property type="entry name" value="ADRENERGIC RECEPTOR-RELATED G-PROTEIN COUPLED RECEPTOR"/>
    <property type="match status" value="1"/>
</dbReference>
<evidence type="ECO:0000256" key="11">
    <source>
        <dbReference type="SAM" id="Phobius"/>
    </source>
</evidence>
<evidence type="ECO:0000256" key="7">
    <source>
        <dbReference type="ARBA" id="ARBA00023136"/>
    </source>
</evidence>
<evidence type="ECO:0000256" key="8">
    <source>
        <dbReference type="ARBA" id="ARBA00023157"/>
    </source>
</evidence>
<keyword evidence="6" id="KW-0297">G-protein coupled receptor</keyword>
<dbReference type="EMBL" id="JAHWGI010000306">
    <property type="protein sequence ID" value="KAK3912860.1"/>
    <property type="molecule type" value="Genomic_DNA"/>
</dbReference>
<dbReference type="AlphaFoldDB" id="A0AAE1LB05"/>
<dbReference type="GO" id="GO:0001591">
    <property type="term" value="F:dopamine neurotransmitter receptor activity, coupled via Gi/Go"/>
    <property type="evidence" value="ECO:0007669"/>
    <property type="project" value="TreeGrafter"/>
</dbReference>
<dbReference type="Gene3D" id="1.20.1070.10">
    <property type="entry name" value="Rhodopsin 7-helix transmembrane proteins"/>
    <property type="match status" value="1"/>
</dbReference>
<evidence type="ECO:0000256" key="4">
    <source>
        <dbReference type="ARBA" id="ARBA00022692"/>
    </source>
</evidence>
<protein>
    <submittedName>
        <fullName evidence="13">Dopamine D2-like receptor</fullName>
    </submittedName>
</protein>
<dbReference type="Proteomes" id="UP001219518">
    <property type="component" value="Unassembled WGS sequence"/>
</dbReference>
<reference evidence="13" key="2">
    <citation type="journal article" date="2023" name="BMC Genomics">
        <title>Pest status, molecular evolution, and epigenetic factors derived from the genome assembly of Frankliniella fusca, a thysanopteran phytovirus vector.</title>
        <authorList>
            <person name="Catto M.A."/>
            <person name="Labadie P.E."/>
            <person name="Jacobson A.L."/>
            <person name="Kennedy G.G."/>
            <person name="Srinivasan R."/>
            <person name="Hunt B.G."/>
        </authorList>
    </citation>
    <scope>NUCLEOTIDE SEQUENCE</scope>
    <source>
        <strain evidence="13">PL_HMW_Pooled</strain>
    </source>
</reference>
<organism evidence="13 14">
    <name type="scientific">Frankliniella fusca</name>
    <dbReference type="NCBI Taxonomy" id="407009"/>
    <lineage>
        <taxon>Eukaryota</taxon>
        <taxon>Metazoa</taxon>
        <taxon>Ecdysozoa</taxon>
        <taxon>Arthropoda</taxon>
        <taxon>Hexapoda</taxon>
        <taxon>Insecta</taxon>
        <taxon>Pterygota</taxon>
        <taxon>Neoptera</taxon>
        <taxon>Paraneoptera</taxon>
        <taxon>Thysanoptera</taxon>
        <taxon>Terebrantia</taxon>
        <taxon>Thripoidea</taxon>
        <taxon>Thripidae</taxon>
        <taxon>Frankliniella</taxon>
    </lineage>
</organism>
<keyword evidence="8" id="KW-1015">Disulfide bond</keyword>
<accession>A0AAE1LB05</accession>
<evidence type="ECO:0000256" key="2">
    <source>
        <dbReference type="ARBA" id="ARBA00010663"/>
    </source>
</evidence>
<dbReference type="GO" id="GO:0004930">
    <property type="term" value="F:G protein-coupled receptor activity"/>
    <property type="evidence" value="ECO:0007669"/>
    <property type="project" value="UniProtKB-KW"/>
</dbReference>
<evidence type="ECO:0000256" key="9">
    <source>
        <dbReference type="ARBA" id="ARBA00023170"/>
    </source>
</evidence>
<evidence type="ECO:0000256" key="10">
    <source>
        <dbReference type="ARBA" id="ARBA00023224"/>
    </source>
</evidence>
<evidence type="ECO:0000256" key="6">
    <source>
        <dbReference type="ARBA" id="ARBA00023040"/>
    </source>
</evidence>